<keyword evidence="5 7" id="KW-0975">Bacterial flagellum</keyword>
<dbReference type="Pfam" id="PF07195">
    <property type="entry name" value="FliD_C"/>
    <property type="match status" value="1"/>
</dbReference>
<keyword evidence="11" id="KW-1185">Reference proteome</keyword>
<dbReference type="PANTHER" id="PTHR30288:SF0">
    <property type="entry name" value="FLAGELLAR HOOK-ASSOCIATED PROTEIN 2"/>
    <property type="match status" value="1"/>
</dbReference>
<dbReference type="Pfam" id="PF02465">
    <property type="entry name" value="FliD_N"/>
    <property type="match status" value="1"/>
</dbReference>
<evidence type="ECO:0000256" key="5">
    <source>
        <dbReference type="ARBA" id="ARBA00023143"/>
    </source>
</evidence>
<dbReference type="InterPro" id="IPR010809">
    <property type="entry name" value="FliD_C"/>
</dbReference>
<dbReference type="InterPro" id="IPR003481">
    <property type="entry name" value="FliD_N"/>
</dbReference>
<keyword evidence="10" id="KW-0282">Flagellum</keyword>
<evidence type="ECO:0000259" key="8">
    <source>
        <dbReference type="Pfam" id="PF02465"/>
    </source>
</evidence>
<proteinExistence type="inferred from homology"/>
<dbReference type="GO" id="GO:0009424">
    <property type="term" value="C:bacterial-type flagellum hook"/>
    <property type="evidence" value="ECO:0007669"/>
    <property type="project" value="UniProtKB-UniRule"/>
</dbReference>
<comment type="caution">
    <text evidence="10">The sequence shown here is derived from an EMBL/GenBank/DDBJ whole genome shotgun (WGS) entry which is preliminary data.</text>
</comment>
<dbReference type="GO" id="GO:0007155">
    <property type="term" value="P:cell adhesion"/>
    <property type="evidence" value="ECO:0007669"/>
    <property type="project" value="InterPro"/>
</dbReference>
<dbReference type="GO" id="GO:0005576">
    <property type="term" value="C:extracellular region"/>
    <property type="evidence" value="ECO:0007669"/>
    <property type="project" value="UniProtKB-SubCell"/>
</dbReference>
<dbReference type="RefSeq" id="WP_105590954.1">
    <property type="nucleotide sequence ID" value="NZ_PDET01000001.1"/>
</dbReference>
<keyword evidence="7" id="KW-0964">Secreted</keyword>
<comment type="subunit">
    <text evidence="2 7">Homopentamer.</text>
</comment>
<dbReference type="Pfam" id="PF07196">
    <property type="entry name" value="Flagellin_IN"/>
    <property type="match status" value="1"/>
</dbReference>
<dbReference type="EMBL" id="PDET01000001">
    <property type="protein sequence ID" value="PRD17355.1"/>
    <property type="molecule type" value="Genomic_DNA"/>
</dbReference>
<evidence type="ECO:0000256" key="6">
    <source>
        <dbReference type="ARBA" id="ARBA00025175"/>
    </source>
</evidence>
<organism evidence="10 11">
    <name type="scientific">Pantoea coffeiphila</name>
    <dbReference type="NCBI Taxonomy" id="1465635"/>
    <lineage>
        <taxon>Bacteria</taxon>
        <taxon>Pseudomonadati</taxon>
        <taxon>Pseudomonadota</taxon>
        <taxon>Gammaproteobacteria</taxon>
        <taxon>Enterobacterales</taxon>
        <taxon>Erwiniaceae</taxon>
        <taxon>Pantoea</taxon>
    </lineage>
</organism>
<evidence type="ECO:0000256" key="3">
    <source>
        <dbReference type="ARBA" id="ARBA00016246"/>
    </source>
</evidence>
<comment type="function">
    <text evidence="7">Required for morphogenesis and for the elongation of the flagellar filament by facilitating polymerization of the flagellin monomers at the tip of growing filament. Forms a capping structure, which prevents flagellin subunits (transported through the central channel of the flagellum) from leaking out without polymerization at the distal end.</text>
</comment>
<dbReference type="InterPro" id="IPR040026">
    <property type="entry name" value="FliD"/>
</dbReference>
<dbReference type="OrthoDB" id="9810816at2"/>
<sequence>MSWLDSFDPQTIAQQLAMASISAQQSQLKNQQNRVSEQQKALTTLKTALTDFQSALKGLAVSGSSGGMVKNSATASQEGYVSLSASSSAKKGLYNINVKETASADQKAFESLTDADIAAASGNLKISVGEKEVDIDMSSVSNLAELRDKINADSGNSGATASLVKQNGKNILMISSDKTGADNAVTLTADDAALHGQLTTQATQISTAKDAVITMGDGAMTFTSSTNTFKDTIPGVELTVIRKTADDEPLIINVDNDATGTREQANTFVDAYNKLRKQLDELTKSGNSDGTVARGALAGDSGINALESKLNSLLRTEFNGAKLADFGITPDKSGQLKLDGKLFEEALKEKPDAFNALFDGNTGLLKRVEKEALDTFLSGTKGTLKQRQESLDRKSEQLSRKDAQIQTRYETTFNRYVKEFTNMKTIIAQMNQTMGQFF</sequence>
<keyword evidence="4 7" id="KW-0175">Coiled coil</keyword>
<evidence type="ECO:0000256" key="7">
    <source>
        <dbReference type="RuleBase" id="RU362066"/>
    </source>
</evidence>
<protein>
    <recommendedName>
        <fullName evidence="3 7">Flagellar hook-associated protein 2</fullName>
        <shortName evidence="7">HAP2</shortName>
    </recommendedName>
    <alternativeName>
        <fullName evidence="7">Flagellar cap protein</fullName>
    </alternativeName>
</protein>
<name>A0A2S9IHT7_9GAMM</name>
<keyword evidence="10" id="KW-0966">Cell projection</keyword>
<feature type="domain" description="Flagellar hook-associated protein 2 C-terminal" evidence="9">
    <location>
        <begin position="208"/>
        <end position="432"/>
    </location>
</feature>
<reference evidence="10 11" key="1">
    <citation type="submission" date="2017-10" db="EMBL/GenBank/DDBJ databases">
        <title>Draft genome of two endophytic bacteria isolated from 'guarana' Paullinia cupana (Mart.) Ducke.</title>
        <authorList>
            <person name="Siqueira K.A."/>
            <person name="Liotti R.G."/>
            <person name="Mendes T.A."/>
            <person name="Soares M.A."/>
        </authorList>
    </citation>
    <scope>NUCLEOTIDE SEQUENCE [LARGE SCALE GENOMIC DNA]</scope>
    <source>
        <strain evidence="10 11">342</strain>
    </source>
</reference>
<evidence type="ECO:0000313" key="10">
    <source>
        <dbReference type="EMBL" id="PRD17355.1"/>
    </source>
</evidence>
<evidence type="ECO:0000259" key="9">
    <source>
        <dbReference type="Pfam" id="PF07195"/>
    </source>
</evidence>
<feature type="domain" description="Flagellar hook-associated protein 2 N-terminal" evidence="8">
    <location>
        <begin position="7"/>
        <end position="105"/>
    </location>
</feature>
<keyword evidence="10" id="KW-0969">Cilium</keyword>
<dbReference type="PANTHER" id="PTHR30288">
    <property type="entry name" value="FLAGELLAR CAP/ASSEMBLY PROTEIN FLID"/>
    <property type="match status" value="1"/>
</dbReference>
<dbReference type="Proteomes" id="UP000239181">
    <property type="component" value="Unassembled WGS sequence"/>
</dbReference>
<comment type="function">
    <text evidence="6">Required for the morphogenesis and for the elongation of the flagellar filament by facilitating polymerization of the flagellin monomers at the tip of growing filament. Forms a capping structure, which prevents flagellin subunits (transported through the central channel of the flagellum) from leaking out without polymerization at the distal end.</text>
</comment>
<evidence type="ECO:0000256" key="1">
    <source>
        <dbReference type="ARBA" id="ARBA00009764"/>
    </source>
</evidence>
<dbReference type="GO" id="GO:0009421">
    <property type="term" value="C:bacterial-type flagellum filament cap"/>
    <property type="evidence" value="ECO:0007669"/>
    <property type="project" value="InterPro"/>
</dbReference>
<dbReference type="InterPro" id="IPR010810">
    <property type="entry name" value="Flagellin_hook_IN_motif"/>
</dbReference>
<comment type="similarity">
    <text evidence="1 7">Belongs to the FliD family.</text>
</comment>
<dbReference type="AlphaFoldDB" id="A0A2S9IHT7"/>
<dbReference type="GO" id="GO:0071973">
    <property type="term" value="P:bacterial-type flagellum-dependent cell motility"/>
    <property type="evidence" value="ECO:0007669"/>
    <property type="project" value="TreeGrafter"/>
</dbReference>
<accession>A0A2S9IHT7</accession>
<evidence type="ECO:0000313" key="11">
    <source>
        <dbReference type="Proteomes" id="UP000239181"/>
    </source>
</evidence>
<evidence type="ECO:0000256" key="2">
    <source>
        <dbReference type="ARBA" id="ARBA00011255"/>
    </source>
</evidence>
<gene>
    <name evidence="10" type="ORF">CQW29_01595</name>
</gene>
<feature type="coiled-coil region" evidence="7">
    <location>
        <begin position="21"/>
        <end position="48"/>
    </location>
</feature>
<evidence type="ECO:0000256" key="4">
    <source>
        <dbReference type="ARBA" id="ARBA00023054"/>
    </source>
</evidence>
<comment type="subcellular location">
    <subcellularLocation>
        <location evidence="7">Secreted</location>
    </subcellularLocation>
    <subcellularLocation>
        <location evidence="7">Bacterial flagellum</location>
    </subcellularLocation>
</comment>